<feature type="compositionally biased region" description="Polar residues" evidence="1">
    <location>
        <begin position="110"/>
        <end position="124"/>
    </location>
</feature>
<gene>
    <name evidence="2" type="ORF">LshimejAT787_0604680</name>
    <name evidence="3" type="ORF">LshimejAT787_0604740</name>
</gene>
<protein>
    <submittedName>
        <fullName evidence="2">Uncharacterized protein</fullName>
    </submittedName>
</protein>
<dbReference type="EMBL" id="BRPK01000006">
    <property type="protein sequence ID" value="GLB39312.1"/>
    <property type="molecule type" value="Genomic_DNA"/>
</dbReference>
<organism evidence="2 4">
    <name type="scientific">Lyophyllum shimeji</name>
    <name type="common">Hon-shimeji</name>
    <name type="synonym">Tricholoma shimeji</name>
    <dbReference type="NCBI Taxonomy" id="47721"/>
    <lineage>
        <taxon>Eukaryota</taxon>
        <taxon>Fungi</taxon>
        <taxon>Dikarya</taxon>
        <taxon>Basidiomycota</taxon>
        <taxon>Agaricomycotina</taxon>
        <taxon>Agaricomycetes</taxon>
        <taxon>Agaricomycetidae</taxon>
        <taxon>Agaricales</taxon>
        <taxon>Tricholomatineae</taxon>
        <taxon>Lyophyllaceae</taxon>
        <taxon>Lyophyllum</taxon>
    </lineage>
</organism>
<name>A0A9P3PPB6_LYOSH</name>
<comment type="caution">
    <text evidence="2">The sequence shown here is derived from an EMBL/GenBank/DDBJ whole genome shotgun (WGS) entry which is preliminary data.</text>
</comment>
<sequence length="124" mass="13258">MQPEVGAASQVPATDPEQDAWQRLEGRLEYQAGQVTQILNSLNELRQFVEQHVVNSVPHDPAPTTVQPAADAQSPALTALISAQFPMHAGDRLRPAPSDSFDGCPLRPTHSPTSRLASTGPSPT</sequence>
<proteinExistence type="predicted"/>
<dbReference type="EMBL" id="BRPK01000006">
    <property type="protein sequence ID" value="GLB39306.1"/>
    <property type="molecule type" value="Genomic_DNA"/>
</dbReference>
<accession>A0A9P3PPB6</accession>
<evidence type="ECO:0000313" key="4">
    <source>
        <dbReference type="Proteomes" id="UP001063166"/>
    </source>
</evidence>
<evidence type="ECO:0000313" key="3">
    <source>
        <dbReference type="EMBL" id="GLB39312.1"/>
    </source>
</evidence>
<dbReference type="AlphaFoldDB" id="A0A9P3PPB6"/>
<evidence type="ECO:0000256" key="1">
    <source>
        <dbReference type="SAM" id="MobiDB-lite"/>
    </source>
</evidence>
<feature type="region of interest" description="Disordered" evidence="1">
    <location>
        <begin position="88"/>
        <end position="124"/>
    </location>
</feature>
<dbReference type="Proteomes" id="UP001063166">
    <property type="component" value="Unassembled WGS sequence"/>
</dbReference>
<reference evidence="2" key="1">
    <citation type="submission" date="2022-07" db="EMBL/GenBank/DDBJ databases">
        <title>The genome of Lyophyllum shimeji provides insight into the initial evolution of ectomycorrhizal fungal genome.</title>
        <authorList>
            <person name="Kobayashi Y."/>
            <person name="Shibata T."/>
            <person name="Hirakawa H."/>
            <person name="Shigenobu S."/>
            <person name="Nishiyama T."/>
            <person name="Yamada A."/>
            <person name="Hasebe M."/>
            <person name="Kawaguchi M."/>
        </authorList>
    </citation>
    <scope>NUCLEOTIDE SEQUENCE</scope>
    <source>
        <strain evidence="2">AT787</strain>
    </source>
</reference>
<keyword evidence="4" id="KW-1185">Reference proteome</keyword>
<evidence type="ECO:0000313" key="2">
    <source>
        <dbReference type="EMBL" id="GLB39306.1"/>
    </source>
</evidence>